<keyword evidence="8" id="KW-1185">Reference proteome</keyword>
<organism evidence="7 8">
    <name type="scientific">Chitinophaga costaii</name>
    <dbReference type="NCBI Taxonomy" id="1335309"/>
    <lineage>
        <taxon>Bacteria</taxon>
        <taxon>Pseudomonadati</taxon>
        <taxon>Bacteroidota</taxon>
        <taxon>Chitinophagia</taxon>
        <taxon>Chitinophagales</taxon>
        <taxon>Chitinophagaceae</taxon>
        <taxon>Chitinophaga</taxon>
    </lineage>
</organism>
<dbReference type="InterPro" id="IPR036388">
    <property type="entry name" value="WH-like_DNA-bd_sf"/>
</dbReference>
<name>A0A1C4EXM3_9BACT</name>
<evidence type="ECO:0000256" key="4">
    <source>
        <dbReference type="ARBA" id="ARBA00023163"/>
    </source>
</evidence>
<dbReference type="SUPFAM" id="SSF88659">
    <property type="entry name" value="Sigma3 and sigma4 domains of RNA polymerase sigma factors"/>
    <property type="match status" value="1"/>
</dbReference>
<dbReference type="OrthoDB" id="1342792at2"/>
<comment type="similarity">
    <text evidence="1">Belongs to the sigma-70 factor family. ECF subfamily.</text>
</comment>
<accession>A0A1C4EXM3</accession>
<evidence type="ECO:0000313" key="7">
    <source>
        <dbReference type="EMBL" id="SCC48469.1"/>
    </source>
</evidence>
<dbReference type="RefSeq" id="WP_089713433.1">
    <property type="nucleotide sequence ID" value="NZ_FMAR01000010.1"/>
</dbReference>
<dbReference type="Gene3D" id="1.10.10.10">
    <property type="entry name" value="Winged helix-like DNA-binding domain superfamily/Winged helix DNA-binding domain"/>
    <property type="match status" value="1"/>
</dbReference>
<dbReference type="SUPFAM" id="SSF88946">
    <property type="entry name" value="Sigma2 domain of RNA polymerase sigma factors"/>
    <property type="match status" value="1"/>
</dbReference>
<dbReference type="GO" id="GO:0016987">
    <property type="term" value="F:sigma factor activity"/>
    <property type="evidence" value="ECO:0007669"/>
    <property type="project" value="UniProtKB-KW"/>
</dbReference>
<evidence type="ECO:0000313" key="8">
    <source>
        <dbReference type="Proteomes" id="UP000242818"/>
    </source>
</evidence>
<dbReference type="Proteomes" id="UP000242818">
    <property type="component" value="Unassembled WGS sequence"/>
</dbReference>
<protein>
    <submittedName>
        <fullName evidence="7">RNA polymerase sigma-70 factor, ECF subfamily</fullName>
    </submittedName>
</protein>
<sequence>MLSANLKISQPDNEPSLLLRVAAGDSYAFQALVRIYKDTTYTAALRILQTRERAEDAVQDIFMKVWLNRASLPGIQNFGGWLHTVTHHQLISALRRLAREKTADLPEQLPFPTQERTVEDMLTQKEYAKLLKSAIGQLSTRQHQLYTLVREYGLSREQAAQELGISVDTVKFHLTEAHRKIRAYLMRNGDMALLLLLLIKNF</sequence>
<dbReference type="PANTHER" id="PTHR43133:SF46">
    <property type="entry name" value="RNA POLYMERASE SIGMA-70 FACTOR ECF SUBFAMILY"/>
    <property type="match status" value="1"/>
</dbReference>
<dbReference type="InterPro" id="IPR039425">
    <property type="entry name" value="RNA_pol_sigma-70-like"/>
</dbReference>
<dbReference type="Pfam" id="PF04542">
    <property type="entry name" value="Sigma70_r2"/>
    <property type="match status" value="1"/>
</dbReference>
<keyword evidence="3" id="KW-0731">Sigma factor</keyword>
<dbReference type="GO" id="GO:0006352">
    <property type="term" value="P:DNA-templated transcription initiation"/>
    <property type="evidence" value="ECO:0007669"/>
    <property type="project" value="InterPro"/>
</dbReference>
<evidence type="ECO:0000256" key="1">
    <source>
        <dbReference type="ARBA" id="ARBA00010641"/>
    </source>
</evidence>
<feature type="domain" description="RNA polymerase sigma factor 70 region 4 type 2" evidence="6">
    <location>
        <begin position="130"/>
        <end position="180"/>
    </location>
</feature>
<evidence type="ECO:0000256" key="2">
    <source>
        <dbReference type="ARBA" id="ARBA00023015"/>
    </source>
</evidence>
<evidence type="ECO:0000259" key="5">
    <source>
        <dbReference type="Pfam" id="PF04542"/>
    </source>
</evidence>
<evidence type="ECO:0000256" key="3">
    <source>
        <dbReference type="ARBA" id="ARBA00023082"/>
    </source>
</evidence>
<dbReference type="Gene3D" id="1.10.1740.10">
    <property type="match status" value="1"/>
</dbReference>
<dbReference type="NCBIfam" id="TIGR02937">
    <property type="entry name" value="sigma70-ECF"/>
    <property type="match status" value="1"/>
</dbReference>
<dbReference type="InterPro" id="IPR007627">
    <property type="entry name" value="RNA_pol_sigma70_r2"/>
</dbReference>
<gene>
    <name evidence="7" type="ORF">GA0116948_110106</name>
</gene>
<proteinExistence type="inferred from homology"/>
<dbReference type="InterPro" id="IPR013324">
    <property type="entry name" value="RNA_pol_sigma_r3/r4-like"/>
</dbReference>
<dbReference type="EMBL" id="FMAR01000010">
    <property type="protein sequence ID" value="SCC48469.1"/>
    <property type="molecule type" value="Genomic_DNA"/>
</dbReference>
<feature type="domain" description="RNA polymerase sigma-70 region 2" evidence="5">
    <location>
        <begin position="32"/>
        <end position="99"/>
    </location>
</feature>
<dbReference type="Pfam" id="PF08281">
    <property type="entry name" value="Sigma70_r4_2"/>
    <property type="match status" value="1"/>
</dbReference>
<dbReference type="InterPro" id="IPR013249">
    <property type="entry name" value="RNA_pol_sigma70_r4_t2"/>
</dbReference>
<keyword evidence="2" id="KW-0805">Transcription regulation</keyword>
<dbReference type="STRING" id="1335309.GA0116948_110106"/>
<dbReference type="AlphaFoldDB" id="A0A1C4EXM3"/>
<dbReference type="GO" id="GO:0003677">
    <property type="term" value="F:DNA binding"/>
    <property type="evidence" value="ECO:0007669"/>
    <property type="project" value="InterPro"/>
</dbReference>
<dbReference type="PANTHER" id="PTHR43133">
    <property type="entry name" value="RNA POLYMERASE ECF-TYPE SIGMA FACTO"/>
    <property type="match status" value="1"/>
</dbReference>
<dbReference type="InterPro" id="IPR014284">
    <property type="entry name" value="RNA_pol_sigma-70_dom"/>
</dbReference>
<keyword evidence="4" id="KW-0804">Transcription</keyword>
<reference evidence="7 8" key="1">
    <citation type="submission" date="2016-08" db="EMBL/GenBank/DDBJ databases">
        <authorList>
            <person name="Seilhamer J.J."/>
        </authorList>
    </citation>
    <scope>NUCLEOTIDE SEQUENCE [LARGE SCALE GENOMIC DNA]</scope>
    <source>
        <strain evidence="7 8">A37T2</strain>
    </source>
</reference>
<evidence type="ECO:0000259" key="6">
    <source>
        <dbReference type="Pfam" id="PF08281"/>
    </source>
</evidence>
<dbReference type="InterPro" id="IPR013325">
    <property type="entry name" value="RNA_pol_sigma_r2"/>
</dbReference>